<feature type="transmembrane region" description="Helical" evidence="7">
    <location>
        <begin position="18"/>
        <end position="40"/>
    </location>
</feature>
<evidence type="ECO:0000256" key="7">
    <source>
        <dbReference type="SAM" id="Phobius"/>
    </source>
</evidence>
<evidence type="ECO:0000256" key="6">
    <source>
        <dbReference type="RuleBase" id="RU004057"/>
    </source>
</evidence>
<evidence type="ECO:0000313" key="9">
    <source>
        <dbReference type="EMBL" id="RXJ61438.1"/>
    </source>
</evidence>
<comment type="similarity">
    <text evidence="6">Belongs to the exbB/tolQ family.</text>
</comment>
<accession>A0A4V1LPJ7</accession>
<sequence length="172" mass="19556">MIDIYLDNLSSFFDKGGVVLYIVFFIAIFLWTLLLDRYVYLYFGYKKYRNELLKNLKPSLYEEKFKTAIKEYLVEDGKQRLKTGLSFIKTLIIVCPLVGLLGTVTGMIEVFDVMAIQGTSNVKAMANGVSMATIPTMAGMVIALSGILFEKRLEVSIKYQTEKLYLDISKVL</sequence>
<dbReference type="GO" id="GO:0005886">
    <property type="term" value="C:plasma membrane"/>
    <property type="evidence" value="ECO:0007669"/>
    <property type="project" value="UniProtKB-SubCell"/>
</dbReference>
<gene>
    <name evidence="9" type="ORF">CRV06_13510</name>
</gene>
<dbReference type="GO" id="GO:0017038">
    <property type="term" value="P:protein import"/>
    <property type="evidence" value="ECO:0007669"/>
    <property type="project" value="TreeGrafter"/>
</dbReference>
<keyword evidence="3 7" id="KW-0812">Transmembrane</keyword>
<name>A0A4V1LPJ7_9BACT</name>
<evidence type="ECO:0000256" key="5">
    <source>
        <dbReference type="ARBA" id="ARBA00023136"/>
    </source>
</evidence>
<dbReference type="EMBL" id="PDKO01000015">
    <property type="protein sequence ID" value="RXJ61438.1"/>
    <property type="molecule type" value="Genomic_DNA"/>
</dbReference>
<dbReference type="AlphaFoldDB" id="A0A4V1LPJ7"/>
<protein>
    <submittedName>
        <fullName evidence="9">MotA/TolQ/ExbB proton channel family protein</fullName>
    </submittedName>
</protein>
<evidence type="ECO:0000256" key="2">
    <source>
        <dbReference type="ARBA" id="ARBA00022475"/>
    </source>
</evidence>
<keyword evidence="5 7" id="KW-0472">Membrane</keyword>
<keyword evidence="6" id="KW-0813">Transport</keyword>
<dbReference type="InterPro" id="IPR050790">
    <property type="entry name" value="ExbB/TolQ_transport"/>
</dbReference>
<organism evidence="9 10">
    <name type="scientific">Halarcobacter anaerophilus</name>
    <dbReference type="NCBI Taxonomy" id="877500"/>
    <lineage>
        <taxon>Bacteria</taxon>
        <taxon>Pseudomonadati</taxon>
        <taxon>Campylobacterota</taxon>
        <taxon>Epsilonproteobacteria</taxon>
        <taxon>Campylobacterales</taxon>
        <taxon>Arcobacteraceae</taxon>
        <taxon>Halarcobacter</taxon>
    </lineage>
</organism>
<comment type="caution">
    <text evidence="9">The sequence shown here is derived from an EMBL/GenBank/DDBJ whole genome shotgun (WGS) entry which is preliminary data.</text>
</comment>
<dbReference type="InterPro" id="IPR002898">
    <property type="entry name" value="MotA_ExbB_proton_chnl"/>
</dbReference>
<feature type="transmembrane region" description="Helical" evidence="7">
    <location>
        <begin position="87"/>
        <end position="108"/>
    </location>
</feature>
<evidence type="ECO:0000313" key="10">
    <source>
        <dbReference type="Proteomes" id="UP000290191"/>
    </source>
</evidence>
<keyword evidence="10" id="KW-1185">Reference proteome</keyword>
<evidence type="ECO:0000256" key="4">
    <source>
        <dbReference type="ARBA" id="ARBA00022989"/>
    </source>
</evidence>
<feature type="transmembrane region" description="Helical" evidence="7">
    <location>
        <begin position="128"/>
        <end position="149"/>
    </location>
</feature>
<feature type="domain" description="MotA/TolQ/ExbB proton channel" evidence="8">
    <location>
        <begin position="57"/>
        <end position="163"/>
    </location>
</feature>
<dbReference type="OrthoDB" id="9809716at2"/>
<comment type="subcellular location">
    <subcellularLocation>
        <location evidence="1">Cell inner membrane</location>
        <topology evidence="1">Multi-pass membrane protein</topology>
    </subcellularLocation>
    <subcellularLocation>
        <location evidence="6">Membrane</location>
        <topology evidence="6">Multi-pass membrane protein</topology>
    </subcellularLocation>
</comment>
<evidence type="ECO:0000256" key="3">
    <source>
        <dbReference type="ARBA" id="ARBA00022692"/>
    </source>
</evidence>
<evidence type="ECO:0000256" key="1">
    <source>
        <dbReference type="ARBA" id="ARBA00004429"/>
    </source>
</evidence>
<dbReference type="Proteomes" id="UP000290191">
    <property type="component" value="Unassembled WGS sequence"/>
</dbReference>
<keyword evidence="4 7" id="KW-1133">Transmembrane helix</keyword>
<dbReference type="PANTHER" id="PTHR30625">
    <property type="entry name" value="PROTEIN TOLQ"/>
    <property type="match status" value="1"/>
</dbReference>
<keyword evidence="6" id="KW-0653">Protein transport</keyword>
<keyword evidence="2" id="KW-1003">Cell membrane</keyword>
<dbReference type="Pfam" id="PF01618">
    <property type="entry name" value="MotA_ExbB"/>
    <property type="match status" value="1"/>
</dbReference>
<dbReference type="PANTHER" id="PTHR30625:SF18">
    <property type="entry name" value="TONB2 ENERGY TRANSDUCTION SYSTEM INNER MEMBRANE COMPONENT EXBB"/>
    <property type="match status" value="1"/>
</dbReference>
<proteinExistence type="inferred from homology"/>
<evidence type="ECO:0000259" key="8">
    <source>
        <dbReference type="Pfam" id="PF01618"/>
    </source>
</evidence>
<reference evidence="9 10" key="1">
    <citation type="submission" date="2017-10" db="EMBL/GenBank/DDBJ databases">
        <title>Genomics of the genus Arcobacter.</title>
        <authorList>
            <person name="Perez-Cataluna A."/>
            <person name="Figueras M.J."/>
        </authorList>
    </citation>
    <scope>NUCLEOTIDE SEQUENCE [LARGE SCALE GENOMIC DNA]</scope>
    <source>
        <strain evidence="9 10">DSM 24636</strain>
    </source>
</reference>
<dbReference type="STRING" id="877500.GCA_000935065_01201"/>
<dbReference type="RefSeq" id="WP_044416291.1">
    <property type="nucleotide sequence ID" value="NZ_CP041070.1"/>
</dbReference>